<evidence type="ECO:0000256" key="1">
    <source>
        <dbReference type="ARBA" id="ARBA00009275"/>
    </source>
</evidence>
<dbReference type="AlphaFoldDB" id="A0A8C2RGD0"/>
<dbReference type="Ensembl" id="ENSCHIT00010040487.1">
    <property type="protein sequence ID" value="ENSCHIP00010028669.1"/>
    <property type="gene ID" value="ENSCHIG00010021426.1"/>
</dbReference>
<name>A0A8C2RGD0_CAPHI</name>
<dbReference type="InterPro" id="IPR032466">
    <property type="entry name" value="Metal_Hydrolase"/>
</dbReference>
<dbReference type="GO" id="GO:0016788">
    <property type="term" value="F:hydrolase activity, acting on ester bonds"/>
    <property type="evidence" value="ECO:0007669"/>
    <property type="project" value="InterPro"/>
</dbReference>
<reference evidence="2" key="1">
    <citation type="submission" date="2019-03" db="EMBL/GenBank/DDBJ databases">
        <title>Genome sequencing and reference-guided assembly of Black Bengal Goat (Capra hircus).</title>
        <authorList>
            <person name="Siddiki A.Z."/>
            <person name="Baten A."/>
            <person name="Billah M."/>
            <person name="Alam M.A.U."/>
            <person name="Shawrob K.S.M."/>
            <person name="Saha S."/>
            <person name="Chowdhury M."/>
            <person name="Rahman A.H."/>
            <person name="Stear M."/>
            <person name="Miah G."/>
            <person name="Das G.B."/>
            <person name="Hossain M.M."/>
            <person name="Kumkum M."/>
            <person name="Islam M.S."/>
            <person name="Mollah A.M."/>
            <person name="Ahsan A."/>
            <person name="Tusar F."/>
            <person name="Khan M.K.I."/>
        </authorList>
    </citation>
    <scope>NUCLEOTIDE SEQUENCE [LARGE SCALE GENOMIC DNA]</scope>
</reference>
<dbReference type="Pfam" id="PF01026">
    <property type="entry name" value="TatD_DNase"/>
    <property type="match status" value="1"/>
</dbReference>
<dbReference type="SUPFAM" id="SSF51556">
    <property type="entry name" value="Metallo-dependent hydrolases"/>
    <property type="match status" value="1"/>
</dbReference>
<dbReference type="Gene3D" id="3.20.20.140">
    <property type="entry name" value="Metal-dependent hydrolases"/>
    <property type="match status" value="1"/>
</dbReference>
<sequence>MALAATAWGVSQRLGRRRDDWTAASRERRTTHCFTGSYRVVKPLLELFPTMSVGFTAVLTCSSAQESWQAVREIPLERIVMESDAPHFLPRQVPRSICQCAHPGLALHTVHEMARVKVLSLSHTLATLRENACRLCSL</sequence>
<dbReference type="PANTHER" id="PTHR46363:SF1">
    <property type="entry name" value="DEOXYRIBONUCLEASE TATDN2-RELATED"/>
    <property type="match status" value="1"/>
</dbReference>
<proteinExistence type="inferred from homology"/>
<reference evidence="2" key="2">
    <citation type="submission" date="2025-08" db="UniProtKB">
        <authorList>
            <consortium name="Ensembl"/>
        </authorList>
    </citation>
    <scope>IDENTIFICATION</scope>
</reference>
<evidence type="ECO:0000313" key="2">
    <source>
        <dbReference type="Ensembl" id="ENSCHIP00010028669.1"/>
    </source>
</evidence>
<dbReference type="InterPro" id="IPR001130">
    <property type="entry name" value="TatD-like"/>
</dbReference>
<protein>
    <submittedName>
        <fullName evidence="2">Uncharacterized protein</fullName>
    </submittedName>
</protein>
<dbReference type="PANTHER" id="PTHR46363">
    <property type="entry name" value="DEOXYRIBONUCLEASE TATDN2-RELATED"/>
    <property type="match status" value="1"/>
</dbReference>
<organism evidence="2">
    <name type="scientific">Capra hircus</name>
    <name type="common">Goat</name>
    <dbReference type="NCBI Taxonomy" id="9925"/>
    <lineage>
        <taxon>Eukaryota</taxon>
        <taxon>Metazoa</taxon>
        <taxon>Chordata</taxon>
        <taxon>Craniata</taxon>
        <taxon>Vertebrata</taxon>
        <taxon>Euteleostomi</taxon>
        <taxon>Mammalia</taxon>
        <taxon>Eutheria</taxon>
        <taxon>Laurasiatheria</taxon>
        <taxon>Artiodactyla</taxon>
        <taxon>Ruminantia</taxon>
        <taxon>Pecora</taxon>
        <taxon>Bovidae</taxon>
        <taxon>Caprinae</taxon>
        <taxon>Capra</taxon>
    </lineage>
</organism>
<accession>A0A8C2RGD0</accession>
<comment type="similarity">
    <text evidence="1">Belongs to the metallo-dependent hydrolases superfamily. TatD-type hydrolase family.</text>
</comment>